<name>A0ABR5VC03_9CORY</name>
<comment type="caution">
    <text evidence="1">The sequence shown here is derived from an EMBL/GenBank/DDBJ whole genome shotgun (WGS) entry which is preliminary data.</text>
</comment>
<protein>
    <submittedName>
        <fullName evidence="1">Uncharacterized protein</fullName>
    </submittedName>
</protein>
<reference evidence="1 2" key="1">
    <citation type="journal article" date="2016" name="Int. J. Syst. Evol. Microbiol.">
        <title>Resolving the Complexity of Human Skin Metagenomes Using Single-Molecule Sequencing.</title>
        <authorList>
            <consortium name="NISC Comparative Sequencing Program"/>
            <person name="Tsai Y.C."/>
            <person name="Conlan S."/>
            <person name="Deming C."/>
            <person name="Segre J.A."/>
            <person name="Kong H.H."/>
            <person name="Korlach J."/>
            <person name="Oh J."/>
        </authorList>
    </citation>
    <scope>NUCLEOTIDE SEQUENCE [LARGE SCALE GENOMIC DNA]</scope>
    <source>
        <strain evidence="1 2">1B08</strain>
    </source>
</reference>
<accession>A0ABR5VC03</accession>
<gene>
    <name evidence="1" type="ORF">WM41_0259</name>
</gene>
<organism evidence="1 2">
    <name type="scientific">Corynebacterium simulans</name>
    <dbReference type="NCBI Taxonomy" id="146827"/>
    <lineage>
        <taxon>Bacteria</taxon>
        <taxon>Bacillati</taxon>
        <taxon>Actinomycetota</taxon>
        <taxon>Actinomycetes</taxon>
        <taxon>Mycobacteriales</taxon>
        <taxon>Corynebacteriaceae</taxon>
        <taxon>Corynebacterium</taxon>
    </lineage>
</organism>
<keyword evidence="2" id="KW-1185">Reference proteome</keyword>
<dbReference type="Proteomes" id="UP000070339">
    <property type="component" value="Unassembled WGS sequence"/>
</dbReference>
<proteinExistence type="predicted"/>
<evidence type="ECO:0000313" key="2">
    <source>
        <dbReference type="Proteomes" id="UP000070339"/>
    </source>
</evidence>
<evidence type="ECO:0000313" key="1">
    <source>
        <dbReference type="EMBL" id="KXU19037.1"/>
    </source>
</evidence>
<dbReference type="EMBL" id="LTEB01000013">
    <property type="protein sequence ID" value="KXU19037.1"/>
    <property type="molecule type" value="Genomic_DNA"/>
</dbReference>
<sequence length="38" mass="3870">MIPPVWKSAAPALEGLALHVVDAAGDHDVGFTQSNLAA</sequence>